<dbReference type="PROSITE" id="PS51257">
    <property type="entry name" value="PROKAR_LIPOPROTEIN"/>
    <property type="match status" value="1"/>
</dbReference>
<dbReference type="VEuPathDB" id="VectorBase:MDOMA2_020585"/>
<dbReference type="InterPro" id="IPR023561">
    <property type="entry name" value="Carbonic_anhydrase_a-class"/>
</dbReference>
<gene>
    <name evidence="4" type="primary">101890232</name>
    <name evidence="6" type="synonym">LOC101890232</name>
</gene>
<dbReference type="RefSeq" id="XP_005176456.1">
    <property type="nucleotide sequence ID" value="XM_005176399.3"/>
</dbReference>
<feature type="chain" id="PRO_5044560112" evidence="2">
    <location>
        <begin position="22"/>
        <end position="311"/>
    </location>
</feature>
<dbReference type="VEuPathDB" id="VectorBase:MDOA003106"/>
<evidence type="ECO:0000259" key="3">
    <source>
        <dbReference type="PROSITE" id="PS51144"/>
    </source>
</evidence>
<feature type="domain" description="Alpha-carbonic anhydrase" evidence="3">
    <location>
        <begin position="22"/>
        <end position="287"/>
    </location>
</feature>
<dbReference type="SMART" id="SM01057">
    <property type="entry name" value="Carb_anhydrase"/>
    <property type="match status" value="1"/>
</dbReference>
<reference evidence="4" key="1">
    <citation type="submission" date="2020-05" db="UniProtKB">
        <authorList>
            <consortium name="EnsemblMetazoa"/>
        </authorList>
    </citation>
    <scope>IDENTIFICATION</scope>
    <source>
        <strain evidence="4">Aabys</strain>
    </source>
</reference>
<evidence type="ECO:0000313" key="4">
    <source>
        <dbReference type="EnsemblMetazoa" id="MDOA003106-PA"/>
    </source>
</evidence>
<keyword evidence="5" id="KW-1185">Reference proteome</keyword>
<evidence type="ECO:0000313" key="5">
    <source>
        <dbReference type="Proteomes" id="UP001652621"/>
    </source>
</evidence>
<evidence type="ECO:0000256" key="2">
    <source>
        <dbReference type="SAM" id="SignalP"/>
    </source>
</evidence>
<dbReference type="GO" id="GO:0008270">
    <property type="term" value="F:zinc ion binding"/>
    <property type="evidence" value="ECO:0007669"/>
    <property type="project" value="InterPro"/>
</dbReference>
<feature type="signal peptide" evidence="2">
    <location>
        <begin position="1"/>
        <end position="21"/>
    </location>
</feature>
<dbReference type="Proteomes" id="UP001652621">
    <property type="component" value="Unplaced"/>
</dbReference>
<keyword evidence="2" id="KW-0732">Signal</keyword>
<dbReference type="AlphaFoldDB" id="A0A1I8MB82"/>
<dbReference type="EnsemblMetazoa" id="MDOA003106-RA">
    <property type="protein sequence ID" value="MDOA003106-PA"/>
    <property type="gene ID" value="MDOA003106"/>
</dbReference>
<accession>A0A1I8MB82</accession>
<dbReference type="eggNOG" id="KOG0382">
    <property type="taxonomic scope" value="Eukaryota"/>
</dbReference>
<name>A0A1I8MB82_MUSDO</name>
<evidence type="ECO:0000256" key="1">
    <source>
        <dbReference type="ARBA" id="ARBA00010718"/>
    </source>
</evidence>
<dbReference type="PANTHER" id="PTHR18952">
    <property type="entry name" value="CARBONIC ANHYDRASE"/>
    <property type="match status" value="1"/>
</dbReference>
<dbReference type="Pfam" id="PF00194">
    <property type="entry name" value="Carb_anhydrase"/>
    <property type="match status" value="1"/>
</dbReference>
<organism evidence="4">
    <name type="scientific">Musca domestica</name>
    <name type="common">House fly</name>
    <dbReference type="NCBI Taxonomy" id="7370"/>
    <lineage>
        <taxon>Eukaryota</taxon>
        <taxon>Metazoa</taxon>
        <taxon>Ecdysozoa</taxon>
        <taxon>Arthropoda</taxon>
        <taxon>Hexapoda</taxon>
        <taxon>Insecta</taxon>
        <taxon>Pterygota</taxon>
        <taxon>Neoptera</taxon>
        <taxon>Endopterygota</taxon>
        <taxon>Diptera</taxon>
        <taxon>Brachycera</taxon>
        <taxon>Muscomorpha</taxon>
        <taxon>Muscoidea</taxon>
        <taxon>Muscidae</taxon>
        <taxon>Musca</taxon>
    </lineage>
</organism>
<dbReference type="CDD" id="cd00326">
    <property type="entry name" value="alpha_CA"/>
    <property type="match status" value="1"/>
</dbReference>
<dbReference type="OrthoDB" id="429145at2759"/>
<dbReference type="Gene3D" id="3.10.200.10">
    <property type="entry name" value="Alpha carbonic anhydrase"/>
    <property type="match status" value="1"/>
</dbReference>
<reference evidence="6" key="2">
    <citation type="submission" date="2025-04" db="UniProtKB">
        <authorList>
            <consortium name="RefSeq"/>
        </authorList>
    </citation>
    <scope>IDENTIFICATION</scope>
    <source>
        <strain evidence="6">Aabys</strain>
    </source>
</reference>
<sequence length="311" mass="35237">MLPKVFVILAAVLLGCQVTFANMFGYSEPNQRRWSRRHGHCAGKTQSPIALHVSKSIPLHMPAVDMIGYHNLLPHPLKLVNNGHTVSITIPKLDDAAKDNGEFMPYVRGAKLPGEFEVESVHFHWGDKNNRGAEHVVNDIRYTMEMHIVHRNKKYKTMSEALDYADGGAVLGFFFNLDEDDNNGLQAINRHLHLIPDANNEVTLNVTFSLASIINGVDIDKFYTYKGSLTTPPCSEAITWVLYPDPIPISPKQISRFRQLADVQDGALVDNYRQLQPLGSRRVFMRVGNTHHTPVHALTSEVDYRKWEWFN</sequence>
<dbReference type="SUPFAM" id="SSF51069">
    <property type="entry name" value="Carbonic anhydrase"/>
    <property type="match status" value="1"/>
</dbReference>
<dbReference type="PROSITE" id="PS51144">
    <property type="entry name" value="ALPHA_CA_2"/>
    <property type="match status" value="1"/>
</dbReference>
<dbReference type="GO" id="GO:0005737">
    <property type="term" value="C:cytoplasm"/>
    <property type="evidence" value="ECO:0007669"/>
    <property type="project" value="TreeGrafter"/>
</dbReference>
<dbReference type="GO" id="GO:0004089">
    <property type="term" value="F:carbonate dehydratase activity"/>
    <property type="evidence" value="ECO:0007669"/>
    <property type="project" value="InterPro"/>
</dbReference>
<dbReference type="InterPro" id="IPR001148">
    <property type="entry name" value="CA_dom"/>
</dbReference>
<comment type="similarity">
    <text evidence="1">Belongs to the alpha-carbonic anhydrase family.</text>
</comment>
<proteinExistence type="inferred from homology"/>
<dbReference type="STRING" id="7370.A0A1I8MB82"/>
<dbReference type="KEGG" id="mde:101890232"/>
<evidence type="ECO:0000313" key="6">
    <source>
        <dbReference type="RefSeq" id="XP_005176456.1"/>
    </source>
</evidence>
<dbReference type="PANTHER" id="PTHR18952:SF137">
    <property type="entry name" value="CARBONIC ANHYDRASE"/>
    <property type="match status" value="1"/>
</dbReference>
<dbReference type="InterPro" id="IPR036398">
    <property type="entry name" value="CA_dom_sf"/>
</dbReference>
<protein>
    <submittedName>
        <fullName evidence="6">Carbonic anhydrase 2</fullName>
    </submittedName>
</protein>